<comment type="subcellular location">
    <subcellularLocation>
        <location evidence="1">Membrane</location>
        <topology evidence="1">Single-pass type II membrane protein</topology>
    </subcellularLocation>
</comment>
<evidence type="ECO:0000256" key="2">
    <source>
        <dbReference type="ARBA" id="ARBA00006484"/>
    </source>
</evidence>
<dbReference type="GO" id="GO:0016020">
    <property type="term" value="C:membrane"/>
    <property type="evidence" value="ECO:0007669"/>
    <property type="project" value="UniProtKB-SubCell"/>
</dbReference>
<proteinExistence type="inferred from homology"/>
<dbReference type="GO" id="GO:0005829">
    <property type="term" value="C:cytosol"/>
    <property type="evidence" value="ECO:0007669"/>
    <property type="project" value="TreeGrafter"/>
</dbReference>
<evidence type="ECO:0000256" key="5">
    <source>
        <dbReference type="ARBA" id="ARBA00023002"/>
    </source>
</evidence>
<evidence type="ECO:0000256" key="4">
    <source>
        <dbReference type="ARBA" id="ARBA00022968"/>
    </source>
</evidence>
<name>A0AA87YTL5_FICCA</name>
<dbReference type="AlphaFoldDB" id="A0AA87YTL5"/>
<dbReference type="Gene3D" id="3.40.50.720">
    <property type="entry name" value="NAD(P)-binding Rossmann-like Domain"/>
    <property type="match status" value="1"/>
</dbReference>
<evidence type="ECO:0000256" key="3">
    <source>
        <dbReference type="ARBA" id="ARBA00022857"/>
    </source>
</evidence>
<sequence length="126" mass="13929">MVSTLQFHTPEEEQREDSSDFLTLWMIPLITLVFEILSFHKASKAALISFSETLRTELGSAIGMTIVTPGLINTNMSKGKEMSDSGQYLPWRLVLDGADVVLVAVSDENGVSRGDRVVQPFVPTDR</sequence>
<dbReference type="InterPro" id="IPR036291">
    <property type="entry name" value="NAD(P)-bd_dom_sf"/>
</dbReference>
<dbReference type="SUPFAM" id="SSF51735">
    <property type="entry name" value="NAD(P)-binding Rossmann-fold domains"/>
    <property type="match status" value="1"/>
</dbReference>
<dbReference type="EMBL" id="BTGU01006231">
    <property type="protein sequence ID" value="GMN18656.1"/>
    <property type="molecule type" value="Genomic_DNA"/>
</dbReference>
<dbReference type="EMBL" id="BTGU01006230">
    <property type="protein sequence ID" value="GMN18651.1"/>
    <property type="molecule type" value="Genomic_DNA"/>
</dbReference>
<keyword evidence="3" id="KW-0521">NADP</keyword>
<evidence type="ECO:0000313" key="6">
    <source>
        <dbReference type="EMBL" id="GMN18651.1"/>
    </source>
</evidence>
<dbReference type="Proteomes" id="UP001187192">
    <property type="component" value="Unassembled WGS sequence"/>
</dbReference>
<evidence type="ECO:0000313" key="9">
    <source>
        <dbReference type="EMBL" id="GMN18668.1"/>
    </source>
</evidence>
<accession>A0AA87YTL5</accession>
<dbReference type="PANTHER" id="PTHR43391:SF69">
    <property type="entry name" value="11-BETA-HYDROXYSTEROID DEHYDROGENASE-LIKE 6"/>
    <property type="match status" value="1"/>
</dbReference>
<keyword evidence="10" id="KW-1185">Reference proteome</keyword>
<evidence type="ECO:0000313" key="8">
    <source>
        <dbReference type="EMBL" id="GMN18664.1"/>
    </source>
</evidence>
<dbReference type="PANTHER" id="PTHR43391">
    <property type="entry name" value="RETINOL DEHYDROGENASE-RELATED"/>
    <property type="match status" value="1"/>
</dbReference>
<dbReference type="EMBL" id="BTGU01006234">
    <property type="protein sequence ID" value="GMN18668.1"/>
    <property type="molecule type" value="Genomic_DNA"/>
</dbReference>
<keyword evidence="5" id="KW-0560">Oxidoreductase</keyword>
<comment type="similarity">
    <text evidence="2">Belongs to the short-chain dehydrogenases/reductases (SDR) family.</text>
</comment>
<organism evidence="8 10">
    <name type="scientific">Ficus carica</name>
    <name type="common">Common fig</name>
    <dbReference type="NCBI Taxonomy" id="3494"/>
    <lineage>
        <taxon>Eukaryota</taxon>
        <taxon>Viridiplantae</taxon>
        <taxon>Streptophyta</taxon>
        <taxon>Embryophyta</taxon>
        <taxon>Tracheophyta</taxon>
        <taxon>Spermatophyta</taxon>
        <taxon>Magnoliopsida</taxon>
        <taxon>eudicotyledons</taxon>
        <taxon>Gunneridae</taxon>
        <taxon>Pentapetalae</taxon>
        <taxon>rosids</taxon>
        <taxon>fabids</taxon>
        <taxon>Rosales</taxon>
        <taxon>Moraceae</taxon>
        <taxon>Ficeae</taxon>
        <taxon>Ficus</taxon>
    </lineage>
</organism>
<protein>
    <submittedName>
        <fullName evidence="8">Uncharacterized protein</fullName>
    </submittedName>
</protein>
<dbReference type="EMBL" id="BTGU01006233">
    <property type="protein sequence ID" value="GMN18664.1"/>
    <property type="molecule type" value="Genomic_DNA"/>
</dbReference>
<evidence type="ECO:0000313" key="10">
    <source>
        <dbReference type="Proteomes" id="UP001187192"/>
    </source>
</evidence>
<dbReference type="Pfam" id="PF00106">
    <property type="entry name" value="adh_short"/>
    <property type="match status" value="1"/>
</dbReference>
<keyword evidence="4" id="KW-0735">Signal-anchor</keyword>
<keyword evidence="4" id="KW-0812">Transmembrane</keyword>
<reference evidence="8" key="1">
    <citation type="submission" date="2023-07" db="EMBL/GenBank/DDBJ databases">
        <title>draft genome sequence of fig (Ficus carica).</title>
        <authorList>
            <person name="Takahashi T."/>
            <person name="Nishimura K."/>
        </authorList>
    </citation>
    <scope>NUCLEOTIDE SEQUENCE</scope>
</reference>
<comment type="caution">
    <text evidence="8">The sequence shown here is derived from an EMBL/GenBank/DDBJ whole genome shotgun (WGS) entry which is preliminary data.</text>
</comment>
<gene>
    <name evidence="6" type="ORF">TIFTF001_048493</name>
    <name evidence="7" type="ORF">TIFTF001_048496</name>
    <name evidence="8" type="ORF">TIFTF001_048500</name>
    <name evidence="9" type="ORF">TIFTF001_048503</name>
</gene>
<dbReference type="InterPro" id="IPR002347">
    <property type="entry name" value="SDR_fam"/>
</dbReference>
<evidence type="ECO:0000256" key="1">
    <source>
        <dbReference type="ARBA" id="ARBA00004606"/>
    </source>
</evidence>
<dbReference type="GO" id="GO:0016491">
    <property type="term" value="F:oxidoreductase activity"/>
    <property type="evidence" value="ECO:0007669"/>
    <property type="project" value="UniProtKB-KW"/>
</dbReference>
<dbReference type="Gramene" id="FCD_00014524-RA">
    <property type="protein sequence ID" value="FCD_00014524-RA:cds"/>
    <property type="gene ID" value="FCD_00014524"/>
</dbReference>
<evidence type="ECO:0000313" key="7">
    <source>
        <dbReference type="EMBL" id="GMN18656.1"/>
    </source>
</evidence>